<evidence type="ECO:0000256" key="1">
    <source>
        <dbReference type="SAM" id="MobiDB-lite"/>
    </source>
</evidence>
<dbReference type="EMBL" id="MN740583">
    <property type="protein sequence ID" value="QHU35090.1"/>
    <property type="molecule type" value="Genomic_DNA"/>
</dbReference>
<organism evidence="2">
    <name type="scientific">viral metagenome</name>
    <dbReference type="NCBI Taxonomy" id="1070528"/>
    <lineage>
        <taxon>unclassified sequences</taxon>
        <taxon>metagenomes</taxon>
        <taxon>organismal metagenomes</taxon>
    </lineage>
</organism>
<reference evidence="2" key="1">
    <citation type="journal article" date="2020" name="Nature">
        <title>Giant virus diversity and host interactions through global metagenomics.</title>
        <authorList>
            <person name="Schulz F."/>
            <person name="Roux S."/>
            <person name="Paez-Espino D."/>
            <person name="Jungbluth S."/>
            <person name="Walsh D.A."/>
            <person name="Denef V.J."/>
            <person name="McMahon K.D."/>
            <person name="Konstantinidis K.T."/>
            <person name="Eloe-Fadrosh E.A."/>
            <person name="Kyrpides N.C."/>
            <person name="Woyke T."/>
        </authorList>
    </citation>
    <scope>NUCLEOTIDE SEQUENCE</scope>
    <source>
        <strain evidence="2">GVMAG-S-1017745-26</strain>
    </source>
</reference>
<feature type="compositionally biased region" description="Acidic residues" evidence="1">
    <location>
        <begin position="95"/>
        <end position="105"/>
    </location>
</feature>
<name>A0A6C0LXH8_9ZZZZ</name>
<accession>A0A6C0LXH8</accession>
<proteinExistence type="predicted"/>
<evidence type="ECO:0000313" key="2">
    <source>
        <dbReference type="EMBL" id="QHU35090.1"/>
    </source>
</evidence>
<sequence>MFADKNHVTAIATAIGTLGGFQAAPEWFNTLSKTSVWNILMATVLVYQGGGNTDVVYSLVVATLFYLVVHLTKYVEIGAAESTDGDMGPVNVNEDVPEASMEESGAESFMGYY</sequence>
<dbReference type="AlphaFoldDB" id="A0A6C0LXH8"/>
<protein>
    <submittedName>
        <fullName evidence="2">Uncharacterized protein</fullName>
    </submittedName>
</protein>
<feature type="region of interest" description="Disordered" evidence="1">
    <location>
        <begin position="81"/>
        <end position="113"/>
    </location>
</feature>